<dbReference type="InterPro" id="IPR036974">
    <property type="entry name" value="PUA_sf"/>
</dbReference>
<dbReference type="EMBL" id="JAULJE010000020">
    <property type="protein sequence ID" value="KAK1330685.1"/>
    <property type="molecule type" value="Genomic_DNA"/>
</dbReference>
<dbReference type="FunFam" id="2.30.130.10:FF:000002">
    <property type="entry name" value="60S ribosome subunit biogenesis protein NIP7 homolog"/>
    <property type="match status" value="1"/>
</dbReference>
<evidence type="ECO:0000256" key="4">
    <source>
        <dbReference type="SAM" id="MobiDB-lite"/>
    </source>
</evidence>
<gene>
    <name evidence="6" type="ORF">QTO34_008622</name>
</gene>
<dbReference type="GO" id="GO:0003723">
    <property type="term" value="F:RNA binding"/>
    <property type="evidence" value="ECO:0007669"/>
    <property type="project" value="InterPro"/>
</dbReference>
<dbReference type="Pfam" id="PF17833">
    <property type="entry name" value="pre-PUA_NIP7"/>
    <property type="match status" value="1"/>
</dbReference>
<feature type="region of interest" description="Disordered" evidence="4">
    <location>
        <begin position="1"/>
        <end position="50"/>
    </location>
</feature>
<evidence type="ECO:0000256" key="3">
    <source>
        <dbReference type="ARBA" id="ARBA00032388"/>
    </source>
</evidence>
<dbReference type="CDD" id="cd21151">
    <property type="entry name" value="PUA_Nip7-like"/>
    <property type="match status" value="1"/>
</dbReference>
<evidence type="ECO:0000256" key="1">
    <source>
        <dbReference type="ARBA" id="ARBA00004087"/>
    </source>
</evidence>
<dbReference type="SUPFAM" id="SSF88697">
    <property type="entry name" value="PUA domain-like"/>
    <property type="match status" value="1"/>
</dbReference>
<organism evidence="6 7">
    <name type="scientific">Cnephaeus nilssonii</name>
    <name type="common">Northern bat</name>
    <name type="synonym">Eptesicus nilssonii</name>
    <dbReference type="NCBI Taxonomy" id="3371016"/>
    <lineage>
        <taxon>Eukaryota</taxon>
        <taxon>Metazoa</taxon>
        <taxon>Chordata</taxon>
        <taxon>Craniata</taxon>
        <taxon>Vertebrata</taxon>
        <taxon>Euteleostomi</taxon>
        <taxon>Mammalia</taxon>
        <taxon>Eutheria</taxon>
        <taxon>Laurasiatheria</taxon>
        <taxon>Chiroptera</taxon>
        <taxon>Yangochiroptera</taxon>
        <taxon>Vespertilionidae</taxon>
        <taxon>Cnephaeus</taxon>
    </lineage>
</organism>
<reference evidence="6" key="1">
    <citation type="submission" date="2023-06" db="EMBL/GenBank/DDBJ databases">
        <title>Reference genome for the Northern bat (Eptesicus nilssonii), a most northern bat species.</title>
        <authorList>
            <person name="Laine V.N."/>
            <person name="Pulliainen A.T."/>
            <person name="Lilley T.M."/>
        </authorList>
    </citation>
    <scope>NUCLEOTIDE SEQUENCE</scope>
    <source>
        <strain evidence="6">BLF_Eptnil</strain>
        <tissue evidence="6">Kidney</tissue>
    </source>
</reference>
<dbReference type="Proteomes" id="UP001177744">
    <property type="component" value="Unassembled WGS sequence"/>
</dbReference>
<feature type="domain" description="PUA" evidence="5">
    <location>
        <begin position="185"/>
        <end position="260"/>
    </location>
</feature>
<feature type="compositionally biased region" description="Gly residues" evidence="4">
    <location>
        <begin position="9"/>
        <end position="25"/>
    </location>
</feature>
<dbReference type="InterPro" id="IPR002478">
    <property type="entry name" value="PUA"/>
</dbReference>
<proteinExistence type="predicted"/>
<evidence type="ECO:0000256" key="2">
    <source>
        <dbReference type="ARBA" id="ARBA00018162"/>
    </source>
</evidence>
<keyword evidence="7" id="KW-1185">Reference proteome</keyword>
<dbReference type="Pfam" id="PF03657">
    <property type="entry name" value="UPF0113"/>
    <property type="match status" value="1"/>
</dbReference>
<comment type="caution">
    <text evidence="6">The sequence shown here is derived from an EMBL/GenBank/DDBJ whole genome shotgun (WGS) entry which is preliminary data.</text>
</comment>
<dbReference type="InterPro" id="IPR015947">
    <property type="entry name" value="PUA-like_sf"/>
</dbReference>
<dbReference type="Gene3D" id="3.10.450.220">
    <property type="match status" value="1"/>
</dbReference>
<dbReference type="CDD" id="cd21146">
    <property type="entry name" value="Nip7_N_euk"/>
    <property type="match status" value="1"/>
</dbReference>
<dbReference type="AlphaFoldDB" id="A0AA40HG97"/>
<evidence type="ECO:0000313" key="6">
    <source>
        <dbReference type="EMBL" id="KAK1330685.1"/>
    </source>
</evidence>
<dbReference type="PROSITE" id="PS50890">
    <property type="entry name" value="PUA"/>
    <property type="match status" value="1"/>
</dbReference>
<evidence type="ECO:0000259" key="5">
    <source>
        <dbReference type="SMART" id="SM00359"/>
    </source>
</evidence>
<accession>A0AA40HG97</accession>
<comment type="function">
    <text evidence="1">Required for proper 34S pre-rRNA processing and 60S ribosome subunit assembly.</text>
</comment>
<protein>
    <recommendedName>
        <fullName evidence="2">60S ribosome subunit biogenesis protein NIP7 homolog</fullName>
    </recommendedName>
    <alternativeName>
        <fullName evidence="3">Nucleolar pre-rRNA processing protein NIP7</fullName>
    </alternativeName>
</protein>
<sequence length="270" mass="28927">MVDGRRGHGGQGRGGAEPEVTGGGDADPAANAGRDEQGAGRAFTVPRGPAPERRKVRGCTYLCVLVRLGTWARVCAGAGGEDKGGPSSSGLPSRSREPRSSGLGLPSALEWLTSTGESLQLLVDRPQGTYCFRQHYVREKILKLAANISGDKRVSLGSCFGKFTKTHKFRLHITALDYLAPYAQYQVWIKPGAEQSFLKGNHVLKSGLGRITENPSQYPGVVGYSMADIPVGFGVAATSTQDCRKVDPMVIVVFHQVDIGEYVRHAETLT</sequence>
<feature type="region of interest" description="Disordered" evidence="4">
    <location>
        <begin position="79"/>
        <end position="102"/>
    </location>
</feature>
<dbReference type="InterPro" id="IPR055359">
    <property type="entry name" value="Nip7_N_euk"/>
</dbReference>
<dbReference type="SMART" id="SM00359">
    <property type="entry name" value="PUA"/>
    <property type="match status" value="1"/>
</dbReference>
<dbReference type="InterPro" id="IPR040598">
    <property type="entry name" value="NIP7_N"/>
</dbReference>
<name>A0AA40HG97_CNENI</name>
<evidence type="ECO:0000313" key="7">
    <source>
        <dbReference type="Proteomes" id="UP001177744"/>
    </source>
</evidence>
<dbReference type="SUPFAM" id="SSF88802">
    <property type="entry name" value="Pre-PUA domain"/>
    <property type="match status" value="1"/>
</dbReference>
<dbReference type="InterPro" id="IPR005155">
    <property type="entry name" value="UPF0113_PUA"/>
</dbReference>
<dbReference type="Gene3D" id="2.30.130.10">
    <property type="entry name" value="PUA domain"/>
    <property type="match status" value="1"/>
</dbReference>